<reference evidence="4" key="1">
    <citation type="submission" date="2025-08" db="UniProtKB">
        <authorList>
            <consortium name="Ensembl"/>
        </authorList>
    </citation>
    <scope>IDENTIFICATION</scope>
</reference>
<dbReference type="PANTHER" id="PTHR28638">
    <property type="entry name" value="CELL CYCLE PROGRESSION PROTEIN 1"/>
    <property type="match status" value="1"/>
</dbReference>
<feature type="region of interest" description="Disordered" evidence="3">
    <location>
        <begin position="158"/>
        <end position="199"/>
    </location>
</feature>
<evidence type="ECO:0000313" key="5">
    <source>
        <dbReference type="Proteomes" id="UP000694546"/>
    </source>
</evidence>
<organism evidence="4 5">
    <name type="scientific">Gadus morhua</name>
    <name type="common">Atlantic cod</name>
    <dbReference type="NCBI Taxonomy" id="8049"/>
    <lineage>
        <taxon>Eukaryota</taxon>
        <taxon>Metazoa</taxon>
        <taxon>Chordata</taxon>
        <taxon>Craniata</taxon>
        <taxon>Vertebrata</taxon>
        <taxon>Euteleostomi</taxon>
        <taxon>Actinopterygii</taxon>
        <taxon>Neopterygii</taxon>
        <taxon>Teleostei</taxon>
        <taxon>Neoteleostei</taxon>
        <taxon>Acanthomorphata</taxon>
        <taxon>Zeiogadaria</taxon>
        <taxon>Gadariae</taxon>
        <taxon>Gadiformes</taxon>
        <taxon>Gadoidei</taxon>
        <taxon>Gadidae</taxon>
        <taxon>Gadus</taxon>
    </lineage>
</organism>
<feature type="compositionally biased region" description="Acidic residues" evidence="3">
    <location>
        <begin position="161"/>
        <end position="175"/>
    </location>
</feature>
<feature type="coiled-coil region" evidence="2">
    <location>
        <begin position="432"/>
        <end position="466"/>
    </location>
</feature>
<dbReference type="GO" id="GO:0016020">
    <property type="term" value="C:membrane"/>
    <property type="evidence" value="ECO:0007669"/>
    <property type="project" value="TreeGrafter"/>
</dbReference>
<sequence length="871" mass="95498">MSDNSNSTGSSGSSTNSWTLLSPEEGEMENLGPVDDGTESLGDVPSLSEEVAGSTGGIKPDEILVETVLSEEGLQVCQETSPEDYEGLIAAGSAGFIPIPPHFTPLPALDPDSQPPVIHDIMTSSPSDHIEHLGSPFVTNIASGVPLAIHVAEPPLGELGYESEPEAEVEAEPESDPSPPIPALDKPTDPEPVPRSSVTEAPVVMEDLVVKEAPVAMEASVVMATPFATEDPVPVDDPTPVAVPQDIVSPETLTPSDLLSQAADEGGPSAGRPMEAPAESPVPETVGPADAAVPAPSVEVEGVDEETELLPENEFLDEAGEAVGSEGPSSGFDHARGDTSSEDEGGLRRRHVPSFETRRRRTSDEDEEDEEVEFRMPDKTEEKRGFSMNKCIVGALVLLCLGSLFLSDDSDSADMNVGEQTEILPSDDSQGMKEMLDKLAQENQKISQLEATLQAQKEELDSALAAAAMKGDEKGTDDLEIDNTRMKDELSSLPVLKEELNMLRARVAELSQLTAIQETATTTDTPPGGRPVKSHLEAAEAQQGSDPKQGAGLKDQLQRQRVLLEESKKRLSVMKTERGNRKGVRDDVEKIQKRLSEHVERLAGKKPWESRSKGDRHDHGKKEDQRERRDGKRDHKHGRDGDVRDQDEEEKEARKEGRERKQHKHNSHKEAWRKHQGEWDRKKAERRMDREERRKQEPGPGPASEGGDQSTGHSCSQGNKHHHHHHPPGPARQRRQYDHESFWRHQGEKLRRKARPLSGCGGVESCAAAEALYPVELPEFEELLEGYLSKLEGCPAESREALRRLTAEFFQGGVFVHDRVPFGEFAEEVADILEDMADLLEGGEDEDDEDALEEEMEEFEREALWKFSATA</sequence>
<name>A0A8C5C764_GADMO</name>
<accession>A0A8C5C764</accession>
<feature type="region of interest" description="Disordered" evidence="3">
    <location>
        <begin position="230"/>
        <end position="381"/>
    </location>
</feature>
<dbReference type="GeneTree" id="ENSGT00730000111747"/>
<dbReference type="Ensembl" id="ENSGMOT00000038389.1">
    <property type="protein sequence ID" value="ENSGMOP00000054240.1"/>
    <property type="gene ID" value="ENSGMOG00000024951.1"/>
</dbReference>
<evidence type="ECO:0000256" key="1">
    <source>
        <dbReference type="ARBA" id="ARBA00023054"/>
    </source>
</evidence>
<proteinExistence type="predicted"/>
<evidence type="ECO:0000256" key="3">
    <source>
        <dbReference type="SAM" id="MobiDB-lite"/>
    </source>
</evidence>
<feature type="compositionally biased region" description="Low complexity" evidence="3">
    <location>
        <begin position="236"/>
        <end position="246"/>
    </location>
</feature>
<keyword evidence="5" id="KW-1185">Reference proteome</keyword>
<dbReference type="Proteomes" id="UP000694546">
    <property type="component" value="Chromosome 22"/>
</dbReference>
<dbReference type="InterPro" id="IPR051990">
    <property type="entry name" value="CCPG1/PBIP1"/>
</dbReference>
<keyword evidence="1 2" id="KW-0175">Coiled coil</keyword>
<reference evidence="4" key="2">
    <citation type="submission" date="2025-09" db="UniProtKB">
        <authorList>
            <consortium name="Ensembl"/>
        </authorList>
    </citation>
    <scope>IDENTIFICATION</scope>
</reference>
<feature type="region of interest" description="Disordered" evidence="3">
    <location>
        <begin position="1"/>
        <end position="59"/>
    </location>
</feature>
<evidence type="ECO:0000313" key="4">
    <source>
        <dbReference type="Ensembl" id="ENSGMOP00000054240.1"/>
    </source>
</evidence>
<dbReference type="OrthoDB" id="8947092at2759"/>
<gene>
    <name evidence="4" type="primary">pbxip1a</name>
</gene>
<dbReference type="PANTHER" id="PTHR28638:SF1">
    <property type="entry name" value="PRE-B-CELL LEUKEMIA TRANSCRIPTION FACTOR-INTERACTING PROTEIN 1"/>
    <property type="match status" value="1"/>
</dbReference>
<feature type="compositionally biased region" description="Low complexity" evidence="3">
    <location>
        <begin position="1"/>
        <end position="22"/>
    </location>
</feature>
<dbReference type="OMA" id="GCARQEG"/>
<feature type="compositionally biased region" description="Polar residues" evidence="3">
    <location>
        <begin position="707"/>
        <end position="718"/>
    </location>
</feature>
<feature type="compositionally biased region" description="Acidic residues" evidence="3">
    <location>
        <begin position="301"/>
        <end position="320"/>
    </location>
</feature>
<evidence type="ECO:0000256" key="2">
    <source>
        <dbReference type="SAM" id="Coils"/>
    </source>
</evidence>
<feature type="region of interest" description="Disordered" evidence="3">
    <location>
        <begin position="517"/>
        <end position="738"/>
    </location>
</feature>
<feature type="compositionally biased region" description="Basic and acidic residues" evidence="3">
    <location>
        <begin position="556"/>
        <end position="644"/>
    </location>
</feature>
<feature type="compositionally biased region" description="Basic and acidic residues" evidence="3">
    <location>
        <begin position="668"/>
        <end position="697"/>
    </location>
</feature>
<dbReference type="AlphaFoldDB" id="A0A8C5C764"/>
<protein>
    <submittedName>
        <fullName evidence="4">Pre-B-cell leukemia homeobox interacting protein 1a</fullName>
    </submittedName>
</protein>